<comment type="caution">
    <text evidence="2">The sequence shown here is derived from an EMBL/GenBank/DDBJ whole genome shotgun (WGS) entry which is preliminary data.</text>
</comment>
<dbReference type="Proteomes" id="UP000078348">
    <property type="component" value="Unassembled WGS sequence"/>
</dbReference>
<feature type="compositionally biased region" description="Basic and acidic residues" evidence="1">
    <location>
        <begin position="74"/>
        <end position="91"/>
    </location>
</feature>
<organism evidence="2 3">
    <name type="scientific">Blastocystis sp. subtype 1 (strain ATCC 50177 / NandII)</name>
    <dbReference type="NCBI Taxonomy" id="478820"/>
    <lineage>
        <taxon>Eukaryota</taxon>
        <taxon>Sar</taxon>
        <taxon>Stramenopiles</taxon>
        <taxon>Bigyra</taxon>
        <taxon>Opalozoa</taxon>
        <taxon>Opalinata</taxon>
        <taxon>Blastocystidae</taxon>
        <taxon>Blastocystis</taxon>
    </lineage>
</organism>
<evidence type="ECO:0000313" key="3">
    <source>
        <dbReference type="Proteomes" id="UP000078348"/>
    </source>
</evidence>
<gene>
    <name evidence="2" type="ORF">AV274_4507</name>
</gene>
<feature type="region of interest" description="Disordered" evidence="1">
    <location>
        <begin position="51"/>
        <end position="103"/>
    </location>
</feature>
<reference evidence="2 3" key="1">
    <citation type="submission" date="2016-05" db="EMBL/GenBank/DDBJ databases">
        <title>Nuclear genome of Blastocystis sp. subtype 1 NandII.</title>
        <authorList>
            <person name="Gentekaki E."/>
            <person name="Curtis B."/>
            <person name="Stairs C."/>
            <person name="Eme L."/>
            <person name="Herman E."/>
            <person name="Klimes V."/>
            <person name="Arias M.C."/>
            <person name="Elias M."/>
            <person name="Hilliou F."/>
            <person name="Klute M."/>
            <person name="Malik S.-B."/>
            <person name="Pightling A."/>
            <person name="Rachubinski R."/>
            <person name="Salas D."/>
            <person name="Schlacht A."/>
            <person name="Suga H."/>
            <person name="Archibald J."/>
            <person name="Ball S.G."/>
            <person name="Clark G."/>
            <person name="Dacks J."/>
            <person name="Van Der Giezen M."/>
            <person name="Tsaousis A."/>
            <person name="Roger A."/>
        </authorList>
    </citation>
    <scope>NUCLEOTIDE SEQUENCE [LARGE SCALE GENOMIC DNA]</scope>
    <source>
        <strain evidence="3">ATCC 50177 / NandII</strain>
    </source>
</reference>
<dbReference type="AlphaFoldDB" id="A0A196SCI1"/>
<evidence type="ECO:0000313" key="2">
    <source>
        <dbReference type="EMBL" id="OAO13832.1"/>
    </source>
</evidence>
<protein>
    <submittedName>
        <fullName evidence="2">Uncharacterized protein</fullName>
    </submittedName>
</protein>
<dbReference type="EMBL" id="LXWW01000320">
    <property type="protein sequence ID" value="OAO13832.1"/>
    <property type="molecule type" value="Genomic_DNA"/>
</dbReference>
<keyword evidence="3" id="KW-1185">Reference proteome</keyword>
<evidence type="ECO:0000256" key="1">
    <source>
        <dbReference type="SAM" id="MobiDB-lite"/>
    </source>
</evidence>
<name>A0A196SCI1_BLAHN</name>
<sequence>MDAKEYSNPNRAKPHRCAYLFDDILDAMHPWNKENLKMAYNALRTCMKNKDINADHTQKPRYVQPKENYEELFDSEKAKAKSDKAREEEKLRRKAAKEKKERE</sequence>
<proteinExistence type="predicted"/>
<accession>A0A196SCI1</accession>